<proteinExistence type="predicted"/>
<evidence type="ECO:0000256" key="1">
    <source>
        <dbReference type="SAM" id="Phobius"/>
    </source>
</evidence>
<name>A0ABQ7QSQ1_PLUXY</name>
<protein>
    <submittedName>
        <fullName evidence="2">Uncharacterized protein</fullName>
    </submittedName>
</protein>
<reference evidence="2 3" key="1">
    <citation type="submission" date="2021-06" db="EMBL/GenBank/DDBJ databases">
        <title>A haploid diamondback moth (Plutella xylostella L.) genome assembly resolves 31 chromosomes and identifies a diamide resistance mutation.</title>
        <authorList>
            <person name="Ward C.M."/>
            <person name="Perry K.D."/>
            <person name="Baker G."/>
            <person name="Powis K."/>
            <person name="Heckel D.G."/>
            <person name="Baxter S.W."/>
        </authorList>
    </citation>
    <scope>NUCLEOTIDE SEQUENCE [LARGE SCALE GENOMIC DNA]</scope>
    <source>
        <strain evidence="2 3">LV</strain>
        <tissue evidence="2">Single pupa</tissue>
    </source>
</reference>
<dbReference type="Proteomes" id="UP000823941">
    <property type="component" value="Chromosome 9"/>
</dbReference>
<gene>
    <name evidence="2" type="ORF">JYU34_006693</name>
</gene>
<evidence type="ECO:0000313" key="3">
    <source>
        <dbReference type="Proteomes" id="UP000823941"/>
    </source>
</evidence>
<keyword evidence="3" id="KW-1185">Reference proteome</keyword>
<keyword evidence="1" id="KW-0812">Transmembrane</keyword>
<keyword evidence="1" id="KW-1133">Transmembrane helix</keyword>
<sequence length="106" mass="12500">MGTWVLKLNAKFLVYMINVYVVLYDIGTLFCNFCICKLYYRFLQEPRVLNGIGDRVRATTEVSEKSGTYLPIIFSFMIAQCTYLTLNEIGQTRDVWRVWKGHYLHK</sequence>
<feature type="transmembrane region" description="Helical" evidence="1">
    <location>
        <begin position="12"/>
        <end position="40"/>
    </location>
</feature>
<evidence type="ECO:0000313" key="2">
    <source>
        <dbReference type="EMBL" id="KAG7308053.1"/>
    </source>
</evidence>
<comment type="caution">
    <text evidence="2">The sequence shown here is derived from an EMBL/GenBank/DDBJ whole genome shotgun (WGS) entry which is preliminary data.</text>
</comment>
<keyword evidence="1" id="KW-0472">Membrane</keyword>
<dbReference type="EMBL" id="JAHIBW010000009">
    <property type="protein sequence ID" value="KAG7308053.1"/>
    <property type="molecule type" value="Genomic_DNA"/>
</dbReference>
<accession>A0ABQ7QSQ1</accession>
<organism evidence="2 3">
    <name type="scientific">Plutella xylostella</name>
    <name type="common">Diamondback moth</name>
    <name type="synonym">Plutella maculipennis</name>
    <dbReference type="NCBI Taxonomy" id="51655"/>
    <lineage>
        <taxon>Eukaryota</taxon>
        <taxon>Metazoa</taxon>
        <taxon>Ecdysozoa</taxon>
        <taxon>Arthropoda</taxon>
        <taxon>Hexapoda</taxon>
        <taxon>Insecta</taxon>
        <taxon>Pterygota</taxon>
        <taxon>Neoptera</taxon>
        <taxon>Endopterygota</taxon>
        <taxon>Lepidoptera</taxon>
        <taxon>Glossata</taxon>
        <taxon>Ditrysia</taxon>
        <taxon>Yponomeutoidea</taxon>
        <taxon>Plutellidae</taxon>
        <taxon>Plutella</taxon>
    </lineage>
</organism>